<dbReference type="PANTHER" id="PTHR47515">
    <property type="entry name" value="LOW CALCIUM RESPONSE LOCUS PROTEIN T"/>
    <property type="match status" value="1"/>
</dbReference>
<dbReference type="Gene3D" id="3.30.420.10">
    <property type="entry name" value="Ribonuclease H-like superfamily/Ribonuclease H"/>
    <property type="match status" value="1"/>
</dbReference>
<dbReference type="GO" id="GO:0003676">
    <property type="term" value="F:nucleic acid binding"/>
    <property type="evidence" value="ECO:0007669"/>
    <property type="project" value="InterPro"/>
</dbReference>
<dbReference type="OrthoDB" id="9815231at2"/>
<dbReference type="AlphaFoldDB" id="A0A4U3KP83"/>
<gene>
    <name evidence="2" type="ORF">FC093_23550</name>
</gene>
<reference evidence="2 3" key="1">
    <citation type="submission" date="2019-05" db="EMBL/GenBank/DDBJ databases">
        <title>Panacibacter sp. strain 17mud1-8 Genome sequencing and assembly.</title>
        <authorList>
            <person name="Chhetri G."/>
        </authorList>
    </citation>
    <scope>NUCLEOTIDE SEQUENCE [LARGE SCALE GENOMIC DNA]</scope>
    <source>
        <strain evidence="2 3">17mud1-8</strain>
    </source>
</reference>
<accession>A0A4U3KP83</accession>
<name>A0A4U3KP83_9BACT</name>
<dbReference type="NCBIfam" id="NF033516">
    <property type="entry name" value="transpos_IS3"/>
    <property type="match status" value="1"/>
</dbReference>
<evidence type="ECO:0000259" key="1">
    <source>
        <dbReference type="PROSITE" id="PS50994"/>
    </source>
</evidence>
<dbReference type="PANTHER" id="PTHR47515:SF2">
    <property type="entry name" value="INTEGRASE CORE DOMAIN PROTEIN"/>
    <property type="match status" value="1"/>
</dbReference>
<dbReference type="InterPro" id="IPR036397">
    <property type="entry name" value="RNaseH_sf"/>
</dbReference>
<feature type="domain" description="Integrase catalytic" evidence="1">
    <location>
        <begin position="128"/>
        <end position="291"/>
    </location>
</feature>
<dbReference type="Proteomes" id="UP000305848">
    <property type="component" value="Unassembled WGS sequence"/>
</dbReference>
<keyword evidence="3" id="KW-1185">Reference proteome</keyword>
<evidence type="ECO:0000313" key="3">
    <source>
        <dbReference type="Proteomes" id="UP000305848"/>
    </source>
</evidence>
<dbReference type="EMBL" id="SZQL01000063">
    <property type="protein sequence ID" value="TKK63950.1"/>
    <property type="molecule type" value="Genomic_DNA"/>
</dbReference>
<dbReference type="InterPro" id="IPR025948">
    <property type="entry name" value="HTH-like_dom"/>
</dbReference>
<dbReference type="InterPro" id="IPR048020">
    <property type="entry name" value="Transpos_IS3"/>
</dbReference>
<protein>
    <submittedName>
        <fullName evidence="2">IS3 family transposase</fullName>
    </submittedName>
</protein>
<dbReference type="Pfam" id="PF13276">
    <property type="entry name" value="HTH_21"/>
    <property type="match status" value="1"/>
</dbReference>
<dbReference type="InterPro" id="IPR012337">
    <property type="entry name" value="RNaseH-like_sf"/>
</dbReference>
<proteinExistence type="predicted"/>
<comment type="caution">
    <text evidence="2">The sequence shown here is derived from an EMBL/GenBank/DDBJ whole genome shotgun (WGS) entry which is preliminary data.</text>
</comment>
<organism evidence="2 3">
    <name type="scientific">Ilyomonas limi</name>
    <dbReference type="NCBI Taxonomy" id="2575867"/>
    <lineage>
        <taxon>Bacteria</taxon>
        <taxon>Pseudomonadati</taxon>
        <taxon>Bacteroidota</taxon>
        <taxon>Chitinophagia</taxon>
        <taxon>Chitinophagales</taxon>
        <taxon>Chitinophagaceae</taxon>
        <taxon>Ilyomonas</taxon>
    </lineage>
</organism>
<dbReference type="RefSeq" id="WP_137264280.1">
    <property type="nucleotide sequence ID" value="NZ_SZQL01000063.1"/>
</dbReference>
<dbReference type="GO" id="GO:0015074">
    <property type="term" value="P:DNA integration"/>
    <property type="evidence" value="ECO:0007669"/>
    <property type="project" value="InterPro"/>
</dbReference>
<evidence type="ECO:0000313" key="2">
    <source>
        <dbReference type="EMBL" id="TKK63950.1"/>
    </source>
</evidence>
<dbReference type="PROSITE" id="PS50994">
    <property type="entry name" value="INTEGRASE"/>
    <property type="match status" value="1"/>
</dbReference>
<dbReference type="SUPFAM" id="SSF53098">
    <property type="entry name" value="Ribonuclease H-like"/>
    <property type="match status" value="1"/>
</dbReference>
<dbReference type="InterPro" id="IPR001584">
    <property type="entry name" value="Integrase_cat-core"/>
</dbReference>
<sequence length="354" mass="41244">MADKRVCIASFIGKASIGSLISWSMLANSSYYYRCKVGKRGRKASTHTLLQDGSIISNNSVVIAIRFILAEEFVCFGYDKLTADLRGNGFIINPKKTYRLMKEQKLLCGTIIKTNMGKRQFVKWRVQQADHPMQQLCMDIKYIHIHGQRKNALLLTVLDVYSRSIVGQVLWWRIRKENVIWLLYQILQQYPVNGITLRNDNGSQFIAHALREFLQEKQIAQEFIHVATPEENSFIEAYHSIVEREVLQPRQFENIQTAIETFNRWEIFYNNRRLHGSLGNITPKQQWNKWLIQMKREPMPIISTNALSTNGERKSINIEESRLVDKIFNNQKPAIFGYQHQQKSQTVFQTLSSL</sequence>
<dbReference type="Pfam" id="PF00665">
    <property type="entry name" value="rve"/>
    <property type="match status" value="1"/>
</dbReference>